<keyword evidence="1" id="KW-1133">Transmembrane helix</keyword>
<proteinExistence type="predicted"/>
<evidence type="ECO:0000256" key="1">
    <source>
        <dbReference type="SAM" id="Phobius"/>
    </source>
</evidence>
<sequence>MIRQQKYCNLYCLVVYSKNVLYNLIIRGFALPLVLIYFDIFTIILKYGYRHIRLTVTSTMKYFEVSMKVV</sequence>
<gene>
    <name evidence="2" type="ORF">KUTeg_024033</name>
</gene>
<reference evidence="2 3" key="1">
    <citation type="submission" date="2022-12" db="EMBL/GenBank/DDBJ databases">
        <title>Chromosome-level genome of Tegillarca granosa.</title>
        <authorList>
            <person name="Kim J."/>
        </authorList>
    </citation>
    <scope>NUCLEOTIDE SEQUENCE [LARGE SCALE GENOMIC DNA]</scope>
    <source>
        <strain evidence="2">Teg-2019</strain>
        <tissue evidence="2">Adductor muscle</tissue>
    </source>
</reference>
<keyword evidence="1" id="KW-0472">Membrane</keyword>
<protein>
    <submittedName>
        <fullName evidence="2">Uncharacterized protein</fullName>
    </submittedName>
</protein>
<feature type="transmembrane region" description="Helical" evidence="1">
    <location>
        <begin position="20"/>
        <end position="45"/>
    </location>
</feature>
<keyword evidence="1" id="KW-0812">Transmembrane</keyword>
<name>A0ABQ9DWV2_TEGGR</name>
<dbReference type="Proteomes" id="UP001217089">
    <property type="component" value="Unassembled WGS sequence"/>
</dbReference>
<evidence type="ECO:0000313" key="3">
    <source>
        <dbReference type="Proteomes" id="UP001217089"/>
    </source>
</evidence>
<evidence type="ECO:0000313" key="2">
    <source>
        <dbReference type="EMBL" id="KAJ8297502.1"/>
    </source>
</evidence>
<comment type="caution">
    <text evidence="2">The sequence shown here is derived from an EMBL/GenBank/DDBJ whole genome shotgun (WGS) entry which is preliminary data.</text>
</comment>
<accession>A0ABQ9DWV2</accession>
<organism evidence="2 3">
    <name type="scientific">Tegillarca granosa</name>
    <name type="common">Malaysian cockle</name>
    <name type="synonym">Anadara granosa</name>
    <dbReference type="NCBI Taxonomy" id="220873"/>
    <lineage>
        <taxon>Eukaryota</taxon>
        <taxon>Metazoa</taxon>
        <taxon>Spiralia</taxon>
        <taxon>Lophotrochozoa</taxon>
        <taxon>Mollusca</taxon>
        <taxon>Bivalvia</taxon>
        <taxon>Autobranchia</taxon>
        <taxon>Pteriomorphia</taxon>
        <taxon>Arcoida</taxon>
        <taxon>Arcoidea</taxon>
        <taxon>Arcidae</taxon>
        <taxon>Tegillarca</taxon>
    </lineage>
</organism>
<keyword evidence="3" id="KW-1185">Reference proteome</keyword>
<dbReference type="EMBL" id="JARBDR010000923">
    <property type="protein sequence ID" value="KAJ8297502.1"/>
    <property type="molecule type" value="Genomic_DNA"/>
</dbReference>